<evidence type="ECO:0000313" key="2">
    <source>
        <dbReference type="Proteomes" id="UP001341444"/>
    </source>
</evidence>
<name>A0ABU6MEX6_9BACI</name>
<sequence length="147" mass="16914">MKTFKIISLTVLEKDQERDIPLVDGLIINKEDGKKTWLIEAYLDNQYSEYFQKAKDSSQEMEVEVVITHEANPPAPFRTTILGVQVFEEHVSILLQGFLSTRTRENTGELLEGLVKKGLSGEELIKEFKLVLKRKSRNGNVREQSYQ</sequence>
<dbReference type="RefSeq" id="WP_066267339.1">
    <property type="nucleotide sequence ID" value="NZ_JARMAB010000008.1"/>
</dbReference>
<dbReference type="Pfam" id="PF14183">
    <property type="entry name" value="YwpF"/>
    <property type="match status" value="1"/>
</dbReference>
<keyword evidence="2" id="KW-1185">Reference proteome</keyword>
<dbReference type="InterPro" id="IPR025573">
    <property type="entry name" value="YwpF"/>
</dbReference>
<proteinExistence type="predicted"/>
<gene>
    <name evidence="1" type="ORF">P4T90_07515</name>
</gene>
<dbReference type="Proteomes" id="UP001341444">
    <property type="component" value="Unassembled WGS sequence"/>
</dbReference>
<reference evidence="1 2" key="1">
    <citation type="submission" date="2023-03" db="EMBL/GenBank/DDBJ databases">
        <title>Bacillus Genome Sequencing.</title>
        <authorList>
            <person name="Dunlap C."/>
        </authorList>
    </citation>
    <scope>NUCLEOTIDE SEQUENCE [LARGE SCALE GENOMIC DNA]</scope>
    <source>
        <strain evidence="1 2">B-23453</strain>
    </source>
</reference>
<accession>A0ABU6MEX6</accession>
<organism evidence="1 2">
    <name type="scientific">Heyndrickxia acidicola</name>
    <dbReference type="NCBI Taxonomy" id="209389"/>
    <lineage>
        <taxon>Bacteria</taxon>
        <taxon>Bacillati</taxon>
        <taxon>Bacillota</taxon>
        <taxon>Bacilli</taxon>
        <taxon>Bacillales</taxon>
        <taxon>Bacillaceae</taxon>
        <taxon>Heyndrickxia</taxon>
    </lineage>
</organism>
<comment type="caution">
    <text evidence="1">The sequence shown here is derived from an EMBL/GenBank/DDBJ whole genome shotgun (WGS) entry which is preliminary data.</text>
</comment>
<evidence type="ECO:0000313" key="1">
    <source>
        <dbReference type="EMBL" id="MED1202942.1"/>
    </source>
</evidence>
<dbReference type="EMBL" id="JARMAB010000008">
    <property type="protein sequence ID" value="MED1202942.1"/>
    <property type="molecule type" value="Genomic_DNA"/>
</dbReference>
<protein>
    <submittedName>
        <fullName evidence="1">YwpF-like family protein</fullName>
    </submittedName>
</protein>